<sequence>MISHNRAKKKMEKLRSRKAILVSQYASAACHTQFICKGHPIHTRFKPESSFP</sequence>
<reference evidence="1" key="1">
    <citation type="submission" date="2018-11" db="EMBL/GenBank/DDBJ databases">
        <authorList>
            <consortium name="Genoscope - CEA"/>
            <person name="William W."/>
        </authorList>
    </citation>
    <scope>NUCLEOTIDE SEQUENCE</scope>
</reference>
<protein>
    <submittedName>
        <fullName evidence="1">Uncharacterized protein</fullName>
    </submittedName>
</protein>
<proteinExistence type="predicted"/>
<dbReference type="AlphaFoldDB" id="A0A3P6BET7"/>
<organism evidence="1">
    <name type="scientific">Brassica campestris</name>
    <name type="common">Field mustard</name>
    <dbReference type="NCBI Taxonomy" id="3711"/>
    <lineage>
        <taxon>Eukaryota</taxon>
        <taxon>Viridiplantae</taxon>
        <taxon>Streptophyta</taxon>
        <taxon>Embryophyta</taxon>
        <taxon>Tracheophyta</taxon>
        <taxon>Spermatophyta</taxon>
        <taxon>Magnoliopsida</taxon>
        <taxon>eudicotyledons</taxon>
        <taxon>Gunneridae</taxon>
        <taxon>Pentapetalae</taxon>
        <taxon>rosids</taxon>
        <taxon>malvids</taxon>
        <taxon>Brassicales</taxon>
        <taxon>Brassicaceae</taxon>
        <taxon>Brassiceae</taxon>
        <taxon>Brassica</taxon>
    </lineage>
</organism>
<dbReference type="PROSITE" id="PS51257">
    <property type="entry name" value="PROKAR_LIPOPROTEIN"/>
    <property type="match status" value="1"/>
</dbReference>
<name>A0A3P6BET7_BRACM</name>
<accession>A0A3P6BET7</accession>
<evidence type="ECO:0000313" key="1">
    <source>
        <dbReference type="EMBL" id="VDC99769.1"/>
    </source>
</evidence>
<dbReference type="EMBL" id="LR031574">
    <property type="protein sequence ID" value="VDC99769.1"/>
    <property type="molecule type" value="Genomic_DNA"/>
</dbReference>
<gene>
    <name evidence="1" type="ORF">BRAA07T30190Z</name>
</gene>